<dbReference type="Gene3D" id="3.40.50.720">
    <property type="entry name" value="NAD(P)-binding Rossmann-like Domain"/>
    <property type="match status" value="1"/>
</dbReference>
<accession>A0A9X2DKV0</accession>
<organism evidence="4 5">
    <name type="scientific">Halalkalibacter oceani</name>
    <dbReference type="NCBI Taxonomy" id="1653776"/>
    <lineage>
        <taxon>Bacteria</taxon>
        <taxon>Bacillati</taxon>
        <taxon>Bacillota</taxon>
        <taxon>Bacilli</taxon>
        <taxon>Bacillales</taxon>
        <taxon>Bacillaceae</taxon>
        <taxon>Halalkalibacter</taxon>
    </lineage>
</organism>
<dbReference type="PRINTS" id="PR00080">
    <property type="entry name" value="SDRFAMILY"/>
</dbReference>
<protein>
    <submittedName>
        <fullName evidence="4">Glucose 1-dehydrogenase</fullName>
        <ecNumber evidence="4">1.1.1.47</ecNumber>
    </submittedName>
</protein>
<dbReference type="SUPFAM" id="SSF51735">
    <property type="entry name" value="NAD(P)-binding Rossmann-fold domains"/>
    <property type="match status" value="1"/>
</dbReference>
<comment type="caution">
    <text evidence="4">The sequence shown here is derived from an EMBL/GenBank/DDBJ whole genome shotgun (WGS) entry which is preliminary data.</text>
</comment>
<reference evidence="4" key="1">
    <citation type="submission" date="2022-05" db="EMBL/GenBank/DDBJ databases">
        <title>Comparative Genomics of Spacecraft Associated Microbes.</title>
        <authorList>
            <person name="Tran M.T."/>
            <person name="Wright A."/>
            <person name="Seuylemezian A."/>
            <person name="Eisen J."/>
            <person name="Coil D."/>
        </authorList>
    </citation>
    <scope>NUCLEOTIDE SEQUENCE</scope>
    <source>
        <strain evidence="4">214.1.1</strain>
    </source>
</reference>
<dbReference type="RefSeq" id="WP_251221433.1">
    <property type="nucleotide sequence ID" value="NZ_JAMBOL010000001.1"/>
</dbReference>
<dbReference type="PANTHER" id="PTHR43477:SF1">
    <property type="entry name" value="DIHYDROANTICAPSIN 7-DEHYDROGENASE"/>
    <property type="match status" value="1"/>
</dbReference>
<dbReference type="PANTHER" id="PTHR43477">
    <property type="entry name" value="DIHYDROANTICAPSIN 7-DEHYDROGENASE"/>
    <property type="match status" value="1"/>
</dbReference>
<keyword evidence="2 4" id="KW-0560">Oxidoreductase</keyword>
<sequence length="253" mass="26800">MRVAEQVAVVTGATSGLGEAIAKRMAEEGAKVAVVGRNQKRGEGVVAHIRQKGGVAEFFQADVTVEAEVEAMIEAVSRQFGKLDIVVNNAGVVIPGSVATVKKEEWDEVFAVNVTSTYLVSHYSLPHLIKQKSGSIINISSEAGLKGLANRAAYCAAKAAVVGMTKAMTVDHAADGVRVNCICPGTIETPMIKEMLAKHPQPEELMEQFFSRRVTPQLGTAEEIAEACVYFALPDNKYVTGAVLSIDGGALAK</sequence>
<dbReference type="EMBL" id="JAMBOL010000001">
    <property type="protein sequence ID" value="MCM3712554.1"/>
    <property type="molecule type" value="Genomic_DNA"/>
</dbReference>
<feature type="domain" description="Ketoreductase" evidence="3">
    <location>
        <begin position="6"/>
        <end position="195"/>
    </location>
</feature>
<dbReference type="Pfam" id="PF13561">
    <property type="entry name" value="adh_short_C2"/>
    <property type="match status" value="1"/>
</dbReference>
<evidence type="ECO:0000259" key="3">
    <source>
        <dbReference type="SMART" id="SM00822"/>
    </source>
</evidence>
<evidence type="ECO:0000313" key="4">
    <source>
        <dbReference type="EMBL" id="MCM3712554.1"/>
    </source>
</evidence>
<dbReference type="Proteomes" id="UP001139179">
    <property type="component" value="Unassembled WGS sequence"/>
</dbReference>
<proteinExistence type="inferred from homology"/>
<dbReference type="InterPro" id="IPR051122">
    <property type="entry name" value="SDR_DHRS6-like"/>
</dbReference>
<evidence type="ECO:0000313" key="5">
    <source>
        <dbReference type="Proteomes" id="UP001139179"/>
    </source>
</evidence>
<dbReference type="InterPro" id="IPR002347">
    <property type="entry name" value="SDR_fam"/>
</dbReference>
<keyword evidence="5" id="KW-1185">Reference proteome</keyword>
<dbReference type="GO" id="GO:0008206">
    <property type="term" value="P:bile acid metabolic process"/>
    <property type="evidence" value="ECO:0007669"/>
    <property type="project" value="UniProtKB-ARBA"/>
</dbReference>
<dbReference type="InterPro" id="IPR036291">
    <property type="entry name" value="NAD(P)-bd_dom_sf"/>
</dbReference>
<dbReference type="EC" id="1.1.1.47" evidence="4"/>
<comment type="similarity">
    <text evidence="1">Belongs to the short-chain dehydrogenases/reductases (SDR) family.</text>
</comment>
<name>A0A9X2DKV0_9BACI</name>
<dbReference type="InterPro" id="IPR057326">
    <property type="entry name" value="KR_dom"/>
</dbReference>
<dbReference type="CDD" id="cd05233">
    <property type="entry name" value="SDR_c"/>
    <property type="match status" value="1"/>
</dbReference>
<dbReference type="FunFam" id="3.40.50.720:FF:000084">
    <property type="entry name" value="Short-chain dehydrogenase reductase"/>
    <property type="match status" value="1"/>
</dbReference>
<dbReference type="NCBIfam" id="NF009466">
    <property type="entry name" value="PRK12826.1-2"/>
    <property type="match status" value="1"/>
</dbReference>
<dbReference type="PRINTS" id="PR00081">
    <property type="entry name" value="GDHRDH"/>
</dbReference>
<dbReference type="NCBIfam" id="NF005559">
    <property type="entry name" value="PRK07231.1"/>
    <property type="match status" value="1"/>
</dbReference>
<evidence type="ECO:0000256" key="1">
    <source>
        <dbReference type="ARBA" id="ARBA00006484"/>
    </source>
</evidence>
<dbReference type="AlphaFoldDB" id="A0A9X2DKV0"/>
<gene>
    <name evidence="4" type="ORF">M3202_00535</name>
</gene>
<evidence type="ECO:0000256" key="2">
    <source>
        <dbReference type="ARBA" id="ARBA00023002"/>
    </source>
</evidence>
<dbReference type="GO" id="GO:0047936">
    <property type="term" value="F:glucose 1-dehydrogenase [NAD(P)+] activity"/>
    <property type="evidence" value="ECO:0007669"/>
    <property type="project" value="UniProtKB-EC"/>
</dbReference>
<dbReference type="SMART" id="SM00822">
    <property type="entry name" value="PKS_KR"/>
    <property type="match status" value="1"/>
</dbReference>